<comment type="subcellular location">
    <subcellularLocation>
        <location evidence="1">Membrane</location>
    </subcellularLocation>
</comment>
<gene>
    <name evidence="7" type="primary">LOC106475613</name>
</gene>
<protein>
    <submittedName>
        <fullName evidence="7">Disks large 1 tumor suppressor protein-like</fullName>
    </submittedName>
</protein>
<evidence type="ECO:0000256" key="1">
    <source>
        <dbReference type="ARBA" id="ARBA00004370"/>
    </source>
</evidence>
<dbReference type="PROSITE" id="PS51022">
    <property type="entry name" value="L27"/>
    <property type="match status" value="1"/>
</dbReference>
<accession>A0ABM1RYW7</accession>
<name>A0ABM1RYW7_LIMPO</name>
<evidence type="ECO:0000256" key="2">
    <source>
        <dbReference type="ARBA" id="ARBA00023136"/>
    </source>
</evidence>
<organism evidence="6 7">
    <name type="scientific">Limulus polyphemus</name>
    <name type="common">Atlantic horseshoe crab</name>
    <dbReference type="NCBI Taxonomy" id="6850"/>
    <lineage>
        <taxon>Eukaryota</taxon>
        <taxon>Metazoa</taxon>
        <taxon>Ecdysozoa</taxon>
        <taxon>Arthropoda</taxon>
        <taxon>Chelicerata</taxon>
        <taxon>Merostomata</taxon>
        <taxon>Xiphosura</taxon>
        <taxon>Limulidae</taxon>
        <taxon>Limulus</taxon>
    </lineage>
</organism>
<keyword evidence="2" id="KW-0472">Membrane</keyword>
<feature type="domain" description="L27" evidence="5">
    <location>
        <begin position="5"/>
        <end position="65"/>
    </location>
</feature>
<dbReference type="SUPFAM" id="SSF50156">
    <property type="entry name" value="PDZ domain-like"/>
    <property type="match status" value="2"/>
</dbReference>
<feature type="domain" description="PDZ" evidence="4">
    <location>
        <begin position="184"/>
        <end position="271"/>
    </location>
</feature>
<dbReference type="Gene3D" id="2.30.42.10">
    <property type="match status" value="2"/>
</dbReference>
<dbReference type="InterPro" id="IPR050614">
    <property type="entry name" value="Synaptic_Scaffolding_LAP-MAGUK"/>
</dbReference>
<dbReference type="SUPFAM" id="SSF101288">
    <property type="entry name" value="L27 domain"/>
    <property type="match status" value="1"/>
</dbReference>
<reference evidence="7" key="1">
    <citation type="submission" date="2025-08" db="UniProtKB">
        <authorList>
            <consortium name="RefSeq"/>
        </authorList>
    </citation>
    <scope>IDENTIFICATION</scope>
    <source>
        <tissue evidence="7">Muscle</tissue>
    </source>
</reference>
<feature type="domain" description="PDZ" evidence="4">
    <location>
        <begin position="279"/>
        <end position="366"/>
    </location>
</feature>
<keyword evidence="6" id="KW-1185">Reference proteome</keyword>
<feature type="region of interest" description="Disordered" evidence="3">
    <location>
        <begin position="138"/>
        <end position="175"/>
    </location>
</feature>
<dbReference type="Proteomes" id="UP000694941">
    <property type="component" value="Unplaced"/>
</dbReference>
<dbReference type="Gene3D" id="1.10.287.470">
    <property type="entry name" value="Helix hairpin bin"/>
    <property type="match status" value="1"/>
</dbReference>
<dbReference type="PANTHER" id="PTHR23119">
    <property type="entry name" value="DISCS LARGE"/>
    <property type="match status" value="1"/>
</dbReference>
<dbReference type="CDD" id="cd06724">
    <property type="entry name" value="PDZ2_Dlg1-2-4-like"/>
    <property type="match status" value="1"/>
</dbReference>
<dbReference type="InterPro" id="IPR004172">
    <property type="entry name" value="L27_dom"/>
</dbReference>
<evidence type="ECO:0000259" key="5">
    <source>
        <dbReference type="PROSITE" id="PS51022"/>
    </source>
</evidence>
<dbReference type="Pfam" id="PF00595">
    <property type="entry name" value="PDZ"/>
    <property type="match status" value="2"/>
</dbReference>
<dbReference type="SMART" id="SM00569">
    <property type="entry name" value="L27"/>
    <property type="match status" value="1"/>
</dbReference>
<proteinExistence type="predicted"/>
<evidence type="ECO:0000256" key="3">
    <source>
        <dbReference type="SAM" id="MobiDB-lite"/>
    </source>
</evidence>
<dbReference type="InterPro" id="IPR015143">
    <property type="entry name" value="L27_1"/>
</dbReference>
<dbReference type="PROSITE" id="PS50106">
    <property type="entry name" value="PDZ"/>
    <property type="match status" value="2"/>
</dbReference>
<dbReference type="PANTHER" id="PTHR23119:SF51">
    <property type="entry name" value="DISKS LARGE 1 TUMOR SUPPRESSOR PROTEIN"/>
    <property type="match status" value="1"/>
</dbReference>
<dbReference type="SMART" id="SM00228">
    <property type="entry name" value="PDZ"/>
    <property type="match status" value="2"/>
</dbReference>
<feature type="compositionally biased region" description="Basic and acidic residues" evidence="3">
    <location>
        <begin position="146"/>
        <end position="155"/>
    </location>
</feature>
<evidence type="ECO:0000313" key="6">
    <source>
        <dbReference type="Proteomes" id="UP000694941"/>
    </source>
</evidence>
<feature type="non-terminal residue" evidence="7">
    <location>
        <position position="422"/>
    </location>
</feature>
<evidence type="ECO:0000313" key="7">
    <source>
        <dbReference type="RefSeq" id="XP_022236572.1"/>
    </source>
</evidence>
<dbReference type="InterPro" id="IPR036892">
    <property type="entry name" value="L27_dom_sf"/>
</dbReference>
<dbReference type="InterPro" id="IPR036034">
    <property type="entry name" value="PDZ_sf"/>
</dbReference>
<dbReference type="GeneID" id="106475613"/>
<dbReference type="RefSeq" id="XP_022236572.1">
    <property type="nucleotide sequence ID" value="XM_022380864.1"/>
</dbReference>
<dbReference type="CDD" id="cd06723">
    <property type="entry name" value="PDZ1_Dlg1-2-4-like"/>
    <property type="match status" value="1"/>
</dbReference>
<dbReference type="Pfam" id="PF09058">
    <property type="entry name" value="L27_1"/>
    <property type="match status" value="1"/>
</dbReference>
<sequence length="422" mass="46637">MPVRRQGEAHQALELLEEYHCKLTSPQDKQLRNAIERVIRIFKSRLFLALLDIQEFYEMTLLDDNKSVQQKTAETLQIACKWENSPPITGLNNEKCRYRDEDFPISTASGDYKYFSNLDGFPRSLVEKALSVSDYYGSNVSNSPRKSNESYHAQDSDQAQTPLLEWGGSGESYTNGEEDWEYEEITLERGGAGLGFSIAGGIDNPHVDDDPSIYITKLIPGGEAAVDGRLQVDDIILKVNEVDLVDVCHSIAVEALKRAGNTVHLFVKRKRPHQSYVLAIELVKGNKGLGFSIAGGIGNQHVVGDNGIYITKIMEGGAAHLDGTLKVGDKLIAVNDRNLDNVTHEEAVATLKATSDHVVLTVRKQKPPPVYMNHSLPPPPPPPTQPAQENICVVTPTSLNIPVMEYCSEMMTPKVPSEENIT</sequence>
<evidence type="ECO:0000259" key="4">
    <source>
        <dbReference type="PROSITE" id="PS50106"/>
    </source>
</evidence>
<dbReference type="InterPro" id="IPR001478">
    <property type="entry name" value="PDZ"/>
</dbReference>